<dbReference type="EMBL" id="JBHTKY010000035">
    <property type="protein sequence ID" value="MFD1167283.1"/>
    <property type="molecule type" value="Genomic_DNA"/>
</dbReference>
<organism evidence="1 2">
    <name type="scientific">Sphingobacterium daejeonense</name>
    <dbReference type="NCBI Taxonomy" id="371142"/>
    <lineage>
        <taxon>Bacteria</taxon>
        <taxon>Pseudomonadati</taxon>
        <taxon>Bacteroidota</taxon>
        <taxon>Sphingobacteriia</taxon>
        <taxon>Sphingobacteriales</taxon>
        <taxon>Sphingobacteriaceae</taxon>
        <taxon>Sphingobacterium</taxon>
    </lineage>
</organism>
<accession>A0ABW3RQL0</accession>
<protein>
    <submittedName>
        <fullName evidence="1">Uncharacterized protein</fullName>
    </submittedName>
</protein>
<reference evidence="2" key="1">
    <citation type="journal article" date="2019" name="Int. J. Syst. Evol. Microbiol.">
        <title>The Global Catalogue of Microorganisms (GCM) 10K type strain sequencing project: providing services to taxonomists for standard genome sequencing and annotation.</title>
        <authorList>
            <consortium name="The Broad Institute Genomics Platform"/>
            <consortium name="The Broad Institute Genome Sequencing Center for Infectious Disease"/>
            <person name="Wu L."/>
            <person name="Ma J."/>
        </authorList>
    </citation>
    <scope>NUCLEOTIDE SEQUENCE [LARGE SCALE GENOMIC DNA]</scope>
    <source>
        <strain evidence="2">CCUG 52468</strain>
    </source>
</reference>
<evidence type="ECO:0000313" key="1">
    <source>
        <dbReference type="EMBL" id="MFD1167283.1"/>
    </source>
</evidence>
<sequence length="72" mass="8344">MDFNRGRMLFYANFSLLKYLYQIKLNCNKIGNGVTCEVMMHKDAKKENAKKPLSLIFESVGIIRKIKVGLFL</sequence>
<keyword evidence="2" id="KW-1185">Reference proteome</keyword>
<proteinExistence type="predicted"/>
<name>A0ABW3RQL0_9SPHI</name>
<dbReference type="Proteomes" id="UP001597205">
    <property type="component" value="Unassembled WGS sequence"/>
</dbReference>
<evidence type="ECO:0000313" key="2">
    <source>
        <dbReference type="Proteomes" id="UP001597205"/>
    </source>
</evidence>
<gene>
    <name evidence="1" type="ORF">ACFQ2C_16920</name>
</gene>
<comment type="caution">
    <text evidence="1">The sequence shown here is derived from an EMBL/GenBank/DDBJ whole genome shotgun (WGS) entry which is preliminary data.</text>
</comment>